<keyword evidence="3" id="KW-1185">Reference proteome</keyword>
<proteinExistence type="predicted"/>
<evidence type="ECO:0000313" key="2">
    <source>
        <dbReference type="EMBL" id="EFN63909.1"/>
    </source>
</evidence>
<evidence type="ECO:0000313" key="3">
    <source>
        <dbReference type="Proteomes" id="UP000000311"/>
    </source>
</evidence>
<feature type="coiled-coil region" evidence="1">
    <location>
        <begin position="26"/>
        <end position="60"/>
    </location>
</feature>
<dbReference type="OMA" id="NNELCKH"/>
<gene>
    <name evidence="2" type="ORF">EAG_14996</name>
</gene>
<evidence type="ECO:0000256" key="1">
    <source>
        <dbReference type="SAM" id="Coils"/>
    </source>
</evidence>
<dbReference type="Proteomes" id="UP000000311">
    <property type="component" value="Unassembled WGS sequence"/>
</dbReference>
<keyword evidence="1" id="KW-0175">Coiled coil</keyword>
<protein>
    <submittedName>
        <fullName evidence="2">Uncharacterized protein</fullName>
    </submittedName>
</protein>
<reference evidence="2 3" key="1">
    <citation type="journal article" date="2010" name="Science">
        <title>Genomic comparison of the ants Camponotus floridanus and Harpegnathos saltator.</title>
        <authorList>
            <person name="Bonasio R."/>
            <person name="Zhang G."/>
            <person name="Ye C."/>
            <person name="Mutti N.S."/>
            <person name="Fang X."/>
            <person name="Qin N."/>
            <person name="Donahue G."/>
            <person name="Yang P."/>
            <person name="Li Q."/>
            <person name="Li C."/>
            <person name="Zhang P."/>
            <person name="Huang Z."/>
            <person name="Berger S.L."/>
            <person name="Reinberg D."/>
            <person name="Wang J."/>
            <person name="Liebig J."/>
        </authorList>
    </citation>
    <scope>NUCLEOTIDE SEQUENCE [LARGE SCALE GENOMIC DNA]</scope>
    <source>
        <strain evidence="3">C129</strain>
    </source>
</reference>
<dbReference type="AlphaFoldDB" id="E2ARP7"/>
<dbReference type="EMBL" id="GL442157">
    <property type="protein sequence ID" value="EFN63909.1"/>
    <property type="molecule type" value="Genomic_DNA"/>
</dbReference>
<accession>E2ARP7</accession>
<dbReference type="OrthoDB" id="6349744at2759"/>
<sequence>MKEKQYTATQNLEHKNNELCKHNIYLEKVQAEKKALLQEIKQLEEKRDNLKSYKPNLQDQQLLEQGSGIMKLQNKV</sequence>
<name>E2ARP7_CAMFO</name>
<dbReference type="InParanoid" id="E2ARP7"/>
<organism evidence="3">
    <name type="scientific">Camponotus floridanus</name>
    <name type="common">Florida carpenter ant</name>
    <dbReference type="NCBI Taxonomy" id="104421"/>
    <lineage>
        <taxon>Eukaryota</taxon>
        <taxon>Metazoa</taxon>
        <taxon>Ecdysozoa</taxon>
        <taxon>Arthropoda</taxon>
        <taxon>Hexapoda</taxon>
        <taxon>Insecta</taxon>
        <taxon>Pterygota</taxon>
        <taxon>Neoptera</taxon>
        <taxon>Endopterygota</taxon>
        <taxon>Hymenoptera</taxon>
        <taxon>Apocrita</taxon>
        <taxon>Aculeata</taxon>
        <taxon>Formicoidea</taxon>
        <taxon>Formicidae</taxon>
        <taxon>Formicinae</taxon>
        <taxon>Camponotus</taxon>
    </lineage>
</organism>